<proteinExistence type="predicted"/>
<feature type="domain" description="KAP NTPase" evidence="1">
    <location>
        <begin position="26"/>
        <end position="300"/>
    </location>
</feature>
<dbReference type="Pfam" id="PF07693">
    <property type="entry name" value="KAP_NTPase"/>
    <property type="match status" value="1"/>
</dbReference>
<dbReference type="InterPro" id="IPR052754">
    <property type="entry name" value="NTPase_KAP_P-loop"/>
</dbReference>
<evidence type="ECO:0000259" key="1">
    <source>
        <dbReference type="Pfam" id="PF07693"/>
    </source>
</evidence>
<dbReference type="SUPFAM" id="SSF52540">
    <property type="entry name" value="P-loop containing nucleoside triphosphate hydrolases"/>
    <property type="match status" value="1"/>
</dbReference>
<protein>
    <submittedName>
        <fullName evidence="2">AAA family ATPase</fullName>
    </submittedName>
</protein>
<evidence type="ECO:0000313" key="2">
    <source>
        <dbReference type="EMBL" id="MBD2530783.1"/>
    </source>
</evidence>
<name>A0ABR8DNF0_9NOSO</name>
<dbReference type="InterPro" id="IPR027417">
    <property type="entry name" value="P-loop_NTPase"/>
</dbReference>
<gene>
    <name evidence="2" type="ORF">H6G97_14845</name>
</gene>
<organism evidence="2 3">
    <name type="scientific">Nostoc flagelliforme FACHB-838</name>
    <dbReference type="NCBI Taxonomy" id="2692904"/>
    <lineage>
        <taxon>Bacteria</taxon>
        <taxon>Bacillati</taxon>
        <taxon>Cyanobacteriota</taxon>
        <taxon>Cyanophyceae</taxon>
        <taxon>Nostocales</taxon>
        <taxon>Nostocaceae</taxon>
        <taxon>Nostoc</taxon>
    </lineage>
</organism>
<sequence>MAQTEINDISADSSLVDPEKDLLRHANFAKYLADSICKMTFPEGFVIAVYGSWNSGKSTLLNFVVHYLQQKPDEEQPIIIPFNPWLLSGHENITRRFFDQLQNVLSKESAVPKGLRERLADFATIISDIPLPYAQTGKALATLLDHKDKEATQLKEEVEDTLVQQQRRIVVTIDDIDRLAAEDIKQLFRIFKAMRNFTNVVYLLVFDKEVVVKTIADTKETSGEAYLEKIIQVSFELPLPDKTSLRRLLFDKLGNIFAQAPKQKINQARWGDIYFQAIDHFITNIRDIVRFVNTLTVTYPAVKDEVNPVDFIAIESLRVFCPKIYSIIHQNPHVFVGEVNPSRDELKNILNTWIAQLRDEDKQPVKNLLMHLFPKLKSILVKTYLEKKEELQWRDQLRICSLEMFPVYFRLSLSAGELSNIQIKIILGLVEDADNFRTYLIELTKQKLPGGTTQARVFLEQLENSTKQEIPVNYIPSVVEALLDVSEQLLSSDNESNGILDFGNEVIISRCISQLLRQMDETSRFELLKKVIIQGKALPIINHEINTLKEQQSQYDADKYNYEQEWLVNAQHLKELEELAEKVEGR</sequence>
<dbReference type="Gene3D" id="3.40.50.300">
    <property type="entry name" value="P-loop containing nucleotide triphosphate hydrolases"/>
    <property type="match status" value="1"/>
</dbReference>
<dbReference type="Proteomes" id="UP000623440">
    <property type="component" value="Unassembled WGS sequence"/>
</dbReference>
<reference evidence="2 3" key="1">
    <citation type="journal article" date="2020" name="ISME J.">
        <title>Comparative genomics reveals insights into cyanobacterial evolution and habitat adaptation.</title>
        <authorList>
            <person name="Chen M.Y."/>
            <person name="Teng W.K."/>
            <person name="Zhao L."/>
            <person name="Hu C.X."/>
            <person name="Zhou Y.K."/>
            <person name="Han B.P."/>
            <person name="Song L.R."/>
            <person name="Shu W.S."/>
        </authorList>
    </citation>
    <scope>NUCLEOTIDE SEQUENCE [LARGE SCALE GENOMIC DNA]</scope>
    <source>
        <strain evidence="2 3">FACHB-838</strain>
    </source>
</reference>
<dbReference type="PANTHER" id="PTHR22674">
    <property type="entry name" value="NTPASE, KAP FAMILY P-LOOP DOMAIN-CONTAINING 1"/>
    <property type="match status" value="1"/>
</dbReference>
<dbReference type="EMBL" id="JACJSI010000025">
    <property type="protein sequence ID" value="MBD2530783.1"/>
    <property type="molecule type" value="Genomic_DNA"/>
</dbReference>
<evidence type="ECO:0000313" key="3">
    <source>
        <dbReference type="Proteomes" id="UP000623440"/>
    </source>
</evidence>
<dbReference type="PANTHER" id="PTHR22674:SF6">
    <property type="entry name" value="NTPASE KAP FAMILY P-LOOP DOMAIN-CONTAINING PROTEIN 1"/>
    <property type="match status" value="1"/>
</dbReference>
<accession>A0ABR8DNF0</accession>
<comment type="caution">
    <text evidence="2">The sequence shown here is derived from an EMBL/GenBank/DDBJ whole genome shotgun (WGS) entry which is preliminary data.</text>
</comment>
<dbReference type="RefSeq" id="WP_190941362.1">
    <property type="nucleotide sequence ID" value="NZ_JACJSI010000025.1"/>
</dbReference>
<dbReference type="InterPro" id="IPR011646">
    <property type="entry name" value="KAP_P-loop"/>
</dbReference>
<keyword evidence="3" id="KW-1185">Reference proteome</keyword>